<dbReference type="AlphaFoldDB" id="A0AAN6PYK3"/>
<accession>A0AAN6PYK3</accession>
<protein>
    <submittedName>
        <fullName evidence="2">Uncharacterized protein</fullName>
    </submittedName>
</protein>
<evidence type="ECO:0000313" key="2">
    <source>
        <dbReference type="EMBL" id="KAK4100335.1"/>
    </source>
</evidence>
<organism evidence="2 3">
    <name type="scientific">Parathielavia hyrcaniae</name>
    <dbReference type="NCBI Taxonomy" id="113614"/>
    <lineage>
        <taxon>Eukaryota</taxon>
        <taxon>Fungi</taxon>
        <taxon>Dikarya</taxon>
        <taxon>Ascomycota</taxon>
        <taxon>Pezizomycotina</taxon>
        <taxon>Sordariomycetes</taxon>
        <taxon>Sordariomycetidae</taxon>
        <taxon>Sordariales</taxon>
        <taxon>Chaetomiaceae</taxon>
        <taxon>Parathielavia</taxon>
    </lineage>
</organism>
<feature type="compositionally biased region" description="Polar residues" evidence="1">
    <location>
        <begin position="414"/>
        <end position="433"/>
    </location>
</feature>
<feature type="region of interest" description="Disordered" evidence="1">
    <location>
        <begin position="410"/>
        <end position="433"/>
    </location>
</feature>
<feature type="region of interest" description="Disordered" evidence="1">
    <location>
        <begin position="1"/>
        <end position="69"/>
    </location>
</feature>
<keyword evidence="3" id="KW-1185">Reference proteome</keyword>
<feature type="region of interest" description="Disordered" evidence="1">
    <location>
        <begin position="317"/>
        <end position="343"/>
    </location>
</feature>
<reference evidence="2" key="2">
    <citation type="submission" date="2023-05" db="EMBL/GenBank/DDBJ databases">
        <authorList>
            <consortium name="Lawrence Berkeley National Laboratory"/>
            <person name="Steindorff A."/>
            <person name="Hensen N."/>
            <person name="Bonometti L."/>
            <person name="Westerberg I."/>
            <person name="Brannstrom I.O."/>
            <person name="Guillou S."/>
            <person name="Cros-Aarteil S."/>
            <person name="Calhoun S."/>
            <person name="Haridas S."/>
            <person name="Kuo A."/>
            <person name="Mondo S."/>
            <person name="Pangilinan J."/>
            <person name="Riley R."/>
            <person name="Labutti K."/>
            <person name="Andreopoulos B."/>
            <person name="Lipzen A."/>
            <person name="Chen C."/>
            <person name="Yanf M."/>
            <person name="Daum C."/>
            <person name="Ng V."/>
            <person name="Clum A."/>
            <person name="Ohm R."/>
            <person name="Martin F."/>
            <person name="Silar P."/>
            <person name="Natvig D."/>
            <person name="Lalanne C."/>
            <person name="Gautier V."/>
            <person name="Ament-Velasquez S.L."/>
            <person name="Kruys A."/>
            <person name="Hutchinson M.I."/>
            <person name="Powell A.J."/>
            <person name="Barry K."/>
            <person name="Miller A.N."/>
            <person name="Grigoriev I.V."/>
            <person name="Debuchy R."/>
            <person name="Gladieux P."/>
            <person name="Thoren M.H."/>
            <person name="Johannesson H."/>
        </authorList>
    </citation>
    <scope>NUCLEOTIDE SEQUENCE</scope>
    <source>
        <strain evidence="2">CBS 757.83</strain>
    </source>
</reference>
<feature type="compositionally biased region" description="Basic and acidic residues" evidence="1">
    <location>
        <begin position="22"/>
        <end position="38"/>
    </location>
</feature>
<proteinExistence type="predicted"/>
<sequence length="433" mass="47802">MVPRLEFPGYANGAEAGPSSRRGSDDVEVSRDDADRLKSHSLRIKTLTEEAGEQPDGQPLRIPHSSLGDDRGIDRESVHYLLQNLGTQEPFEIAAGTPSPRLNNNGTTRIRDLSSVANAAWYLQSPNCPVNLSRFWDRLEPCVFDVDPYPDPNEFCWRRMRPRVFPSKASLYANAAYILGRDDAFAQAIQFVVWDSLLDEIATPVEDLRDIQGLRQTYLRAVFNHLLSQITMLQAQRGSRRPRKIADKILDKIRDSPALGMRLLDGTESEGGGEPVTHALDHAWEQNRTTLAGFSVYGFIHQVDLVLLNGTTAYCPPRPHPAPSPPSTSSLHGAHHDAASIHSGPRDTRAINWTGMFQGSGADPYTVKVQELLKKINDQIQRDQGAFTRGLIEKRDGLFREWTAKLQVPAAPTSVGSHPPGQTNGIPVANGSA</sequence>
<dbReference type="Proteomes" id="UP001305647">
    <property type="component" value="Unassembled WGS sequence"/>
</dbReference>
<name>A0AAN6PYK3_9PEZI</name>
<gene>
    <name evidence="2" type="ORF">N658DRAFT_524717</name>
</gene>
<evidence type="ECO:0000256" key="1">
    <source>
        <dbReference type="SAM" id="MobiDB-lite"/>
    </source>
</evidence>
<reference evidence="2" key="1">
    <citation type="journal article" date="2023" name="Mol. Phylogenet. Evol.">
        <title>Genome-scale phylogeny and comparative genomics of the fungal order Sordariales.</title>
        <authorList>
            <person name="Hensen N."/>
            <person name="Bonometti L."/>
            <person name="Westerberg I."/>
            <person name="Brannstrom I.O."/>
            <person name="Guillou S."/>
            <person name="Cros-Aarteil S."/>
            <person name="Calhoun S."/>
            <person name="Haridas S."/>
            <person name="Kuo A."/>
            <person name="Mondo S."/>
            <person name="Pangilinan J."/>
            <person name="Riley R."/>
            <person name="LaButti K."/>
            <person name="Andreopoulos B."/>
            <person name="Lipzen A."/>
            <person name="Chen C."/>
            <person name="Yan M."/>
            <person name="Daum C."/>
            <person name="Ng V."/>
            <person name="Clum A."/>
            <person name="Steindorff A."/>
            <person name="Ohm R.A."/>
            <person name="Martin F."/>
            <person name="Silar P."/>
            <person name="Natvig D.O."/>
            <person name="Lalanne C."/>
            <person name="Gautier V."/>
            <person name="Ament-Velasquez S.L."/>
            <person name="Kruys A."/>
            <person name="Hutchinson M.I."/>
            <person name="Powell A.J."/>
            <person name="Barry K."/>
            <person name="Miller A.N."/>
            <person name="Grigoriev I.V."/>
            <person name="Debuchy R."/>
            <person name="Gladieux P."/>
            <person name="Hiltunen Thoren M."/>
            <person name="Johannesson H."/>
        </authorList>
    </citation>
    <scope>NUCLEOTIDE SEQUENCE</scope>
    <source>
        <strain evidence="2">CBS 757.83</strain>
    </source>
</reference>
<evidence type="ECO:0000313" key="3">
    <source>
        <dbReference type="Proteomes" id="UP001305647"/>
    </source>
</evidence>
<comment type="caution">
    <text evidence="2">The sequence shown here is derived from an EMBL/GenBank/DDBJ whole genome shotgun (WGS) entry which is preliminary data.</text>
</comment>
<feature type="compositionally biased region" description="Pro residues" evidence="1">
    <location>
        <begin position="317"/>
        <end position="326"/>
    </location>
</feature>
<feature type="compositionally biased region" description="Basic and acidic residues" evidence="1">
    <location>
        <begin position="334"/>
        <end position="343"/>
    </location>
</feature>
<dbReference type="EMBL" id="MU863641">
    <property type="protein sequence ID" value="KAK4100335.1"/>
    <property type="molecule type" value="Genomic_DNA"/>
</dbReference>